<dbReference type="PANTHER" id="PTHR37048:SF2">
    <property type="entry name" value="QUESTIONABLE PROTEIN"/>
    <property type="match status" value="1"/>
</dbReference>
<protein>
    <submittedName>
        <fullName evidence="1">Uncharacterized protein</fullName>
    </submittedName>
</protein>
<dbReference type="RefSeq" id="XP_022494419.1">
    <property type="nucleotide sequence ID" value="XM_022649595.1"/>
</dbReference>
<dbReference type="EMBL" id="LVCJ01000148">
    <property type="protein sequence ID" value="OAL21625.1"/>
    <property type="molecule type" value="Genomic_DNA"/>
</dbReference>
<dbReference type="PANTHER" id="PTHR37048">
    <property type="entry name" value="QUESTIONABLE PROTEIN"/>
    <property type="match status" value="1"/>
</dbReference>
<reference evidence="1 2" key="1">
    <citation type="submission" date="2016-03" db="EMBL/GenBank/DDBJ databases">
        <title>The draft genome sequence of Fonsecaea nubica causative agent of cutaneous subcutaneous infection in human host.</title>
        <authorList>
            <person name="Costa F."/>
            <person name="Sybren D.H."/>
            <person name="Raittz R.T."/>
            <person name="Weiss V.A."/>
            <person name="Leao A.C."/>
            <person name="Gomes R."/>
            <person name="De Souza E.M."/>
            <person name="Pedrosa F.O."/>
            <person name="Steffens M.B."/>
            <person name="Bombassaro A."/>
            <person name="Tadra-Sfeir M.Z."/>
            <person name="Moreno L.F."/>
            <person name="Najafzadeh M.J."/>
            <person name="Felipe M.S."/>
            <person name="Teixeira M."/>
            <person name="Sun J."/>
            <person name="Xi L."/>
            <person name="Castro M.A."/>
            <person name="Vicente V.A."/>
        </authorList>
    </citation>
    <scope>NUCLEOTIDE SEQUENCE [LARGE SCALE GENOMIC DNA]</scope>
    <source>
        <strain evidence="1 2">CBS 269.64</strain>
    </source>
</reference>
<dbReference type="AlphaFoldDB" id="A0A178BXL6"/>
<evidence type="ECO:0000313" key="1">
    <source>
        <dbReference type="EMBL" id="OAL21625.1"/>
    </source>
</evidence>
<organism evidence="1 2">
    <name type="scientific">Fonsecaea nubica</name>
    <dbReference type="NCBI Taxonomy" id="856822"/>
    <lineage>
        <taxon>Eukaryota</taxon>
        <taxon>Fungi</taxon>
        <taxon>Dikarya</taxon>
        <taxon>Ascomycota</taxon>
        <taxon>Pezizomycotina</taxon>
        <taxon>Eurotiomycetes</taxon>
        <taxon>Chaetothyriomycetidae</taxon>
        <taxon>Chaetothyriales</taxon>
        <taxon>Herpotrichiellaceae</taxon>
        <taxon>Fonsecaea</taxon>
    </lineage>
</organism>
<sequence>MQKHEVVAGKICNLPDKDKIDSALAERCRSIGVELFNHPVVVLHVGGGGETGTDEVIFLIIRSFNGKGLDERVRNPSRRRRYLPIHPSPAHAEAKNVTLYLSPKKAQMPCRSWVDAANPQRADWRILQPFWIRGRQVRLTKPSRADVRQYMVDFRARAGAGEIADAVVVEDGHGKGVGVSGGIAGPFAPYASSLTNTDTDTASKFTHVLQRLQHHQLFDSNTEHTSPPQPVGPDDQVFAYTSTFISVQICTIHYTLTPSHLSPASIPTSTAPPEPRGIVQSHIHARYIPRTDIHRDSHDPRGYATRSRDEIPPTLLPLQLQDIVRKGPVTPDNTHDERANDVACTIPAVTRWQPTRFHLLVLLLPALGGHRSVLALVLVLVEQRHDSSKLNE</sequence>
<dbReference type="Proteomes" id="UP000185904">
    <property type="component" value="Unassembled WGS sequence"/>
</dbReference>
<dbReference type="GeneID" id="34594727"/>
<gene>
    <name evidence="1" type="ORF">AYO20_11343</name>
</gene>
<name>A0A178BXL6_9EURO</name>
<evidence type="ECO:0000313" key="2">
    <source>
        <dbReference type="Proteomes" id="UP000185904"/>
    </source>
</evidence>
<accession>A0A178BXL6</accession>
<comment type="caution">
    <text evidence="1">The sequence shown here is derived from an EMBL/GenBank/DDBJ whole genome shotgun (WGS) entry which is preliminary data.</text>
</comment>
<proteinExistence type="predicted"/>
<keyword evidence="2" id="KW-1185">Reference proteome</keyword>
<dbReference type="OrthoDB" id="3537171at2759"/>